<evidence type="ECO:0000313" key="10">
    <source>
        <dbReference type="Proteomes" id="UP001156664"/>
    </source>
</evidence>
<accession>A0ABQ5YRN9</accession>
<keyword evidence="5 6" id="KW-0067">ATP-binding</keyword>
<comment type="function">
    <text evidence="6 7">Catalyzes the synthesis of activated sulfate.</text>
</comment>
<dbReference type="Pfam" id="PF01583">
    <property type="entry name" value="APS_kinase"/>
    <property type="match status" value="1"/>
</dbReference>
<evidence type="ECO:0000256" key="4">
    <source>
        <dbReference type="ARBA" id="ARBA00022741"/>
    </source>
</evidence>
<feature type="domain" description="APS kinase" evidence="8">
    <location>
        <begin position="24"/>
        <end position="173"/>
    </location>
</feature>
<dbReference type="PANTHER" id="PTHR42700">
    <property type="entry name" value="SULFATE ADENYLYLTRANSFERASE"/>
    <property type="match status" value="1"/>
</dbReference>
<dbReference type="PANTHER" id="PTHR42700:SF1">
    <property type="entry name" value="SULFATE ADENYLYLTRANSFERASE"/>
    <property type="match status" value="1"/>
</dbReference>
<dbReference type="Gene3D" id="3.40.50.300">
    <property type="entry name" value="P-loop containing nucleotide triphosphate hydrolases"/>
    <property type="match status" value="1"/>
</dbReference>
<evidence type="ECO:0000313" key="9">
    <source>
        <dbReference type="EMBL" id="GLR27305.1"/>
    </source>
</evidence>
<evidence type="ECO:0000256" key="6">
    <source>
        <dbReference type="HAMAP-Rule" id="MF_00065"/>
    </source>
</evidence>
<evidence type="ECO:0000256" key="5">
    <source>
        <dbReference type="ARBA" id="ARBA00022840"/>
    </source>
</evidence>
<dbReference type="EMBL" id="BSOJ01000030">
    <property type="protein sequence ID" value="GLR27305.1"/>
    <property type="molecule type" value="Genomic_DNA"/>
</dbReference>
<dbReference type="NCBIfam" id="TIGR00455">
    <property type="entry name" value="apsK"/>
    <property type="match status" value="1"/>
</dbReference>
<dbReference type="NCBIfam" id="NF003013">
    <property type="entry name" value="PRK03846.1"/>
    <property type="match status" value="1"/>
</dbReference>
<comment type="catalytic activity">
    <reaction evidence="1 6 7">
        <text>adenosine 5'-phosphosulfate + ATP = 3'-phosphoadenylyl sulfate + ADP + H(+)</text>
        <dbReference type="Rhea" id="RHEA:24152"/>
        <dbReference type="ChEBI" id="CHEBI:15378"/>
        <dbReference type="ChEBI" id="CHEBI:30616"/>
        <dbReference type="ChEBI" id="CHEBI:58243"/>
        <dbReference type="ChEBI" id="CHEBI:58339"/>
        <dbReference type="ChEBI" id="CHEBI:456216"/>
        <dbReference type="EC" id="2.7.1.25"/>
    </reaction>
</comment>
<evidence type="ECO:0000256" key="1">
    <source>
        <dbReference type="ARBA" id="ARBA00001823"/>
    </source>
</evidence>
<feature type="binding site" evidence="6">
    <location>
        <begin position="31"/>
        <end position="38"/>
    </location>
    <ligand>
        <name>ATP</name>
        <dbReference type="ChEBI" id="CHEBI:30616"/>
    </ligand>
</feature>
<sequence>MLDSLERTHAVESSLKWAANGHLPCVVWFTGLSGAGKTTLANALDQALFKMGAKSTVLDGDILRRDLTADLGFSDVDRIRNAQRVGQVASLMAEAGLISLVALVSPLEAARLAARQAVPAGLFLEVYVSTTLAVCEQRDVKGLYKQARKGGLAGFTGVDAPYEPPFDPDLRLDTGQMSVADCVNALLMLLATRGALPKAAATGLHVPVSAFTA</sequence>
<organism evidence="9 10">
    <name type="scientific">Limnobacter litoralis</name>
    <dbReference type="NCBI Taxonomy" id="481366"/>
    <lineage>
        <taxon>Bacteria</taxon>
        <taxon>Pseudomonadati</taxon>
        <taxon>Pseudomonadota</taxon>
        <taxon>Betaproteobacteria</taxon>
        <taxon>Burkholderiales</taxon>
        <taxon>Burkholderiaceae</taxon>
        <taxon>Limnobacter</taxon>
    </lineage>
</organism>
<gene>
    <name evidence="9" type="primary">cysC1</name>
    <name evidence="6" type="synonym">cysC</name>
    <name evidence="9" type="ORF">GCM10007875_23960</name>
</gene>
<comment type="similarity">
    <text evidence="6 7">Belongs to the APS kinase family.</text>
</comment>
<comment type="pathway">
    <text evidence="6 7">Sulfur metabolism; hydrogen sulfide biosynthesis; sulfite from sulfate: step 2/3.</text>
</comment>
<dbReference type="HAMAP" id="MF_00065">
    <property type="entry name" value="Adenylyl_sulf_kinase"/>
    <property type="match status" value="1"/>
</dbReference>
<keyword evidence="6 7" id="KW-0418">Kinase</keyword>
<keyword evidence="3 6" id="KW-0808">Transferase</keyword>
<reference evidence="10" key="1">
    <citation type="journal article" date="2019" name="Int. J. Syst. Evol. Microbiol.">
        <title>The Global Catalogue of Microorganisms (GCM) 10K type strain sequencing project: providing services to taxonomists for standard genome sequencing and annotation.</title>
        <authorList>
            <consortium name="The Broad Institute Genomics Platform"/>
            <consortium name="The Broad Institute Genome Sequencing Center for Infectious Disease"/>
            <person name="Wu L."/>
            <person name="Ma J."/>
        </authorList>
    </citation>
    <scope>NUCLEOTIDE SEQUENCE [LARGE SCALE GENOMIC DNA]</scope>
    <source>
        <strain evidence="10">NBRC 105857</strain>
    </source>
</reference>
<evidence type="ECO:0000256" key="3">
    <source>
        <dbReference type="ARBA" id="ARBA00022679"/>
    </source>
</evidence>
<comment type="caution">
    <text evidence="9">The sequence shown here is derived from an EMBL/GenBank/DDBJ whole genome shotgun (WGS) entry which is preliminary data.</text>
</comment>
<dbReference type="SUPFAM" id="SSF52540">
    <property type="entry name" value="P-loop containing nucleoside triphosphate hydrolases"/>
    <property type="match status" value="1"/>
</dbReference>
<keyword evidence="4 6" id="KW-0547">Nucleotide-binding</keyword>
<dbReference type="GO" id="GO:0016301">
    <property type="term" value="F:kinase activity"/>
    <property type="evidence" value="ECO:0007669"/>
    <property type="project" value="UniProtKB-KW"/>
</dbReference>
<dbReference type="InterPro" id="IPR059117">
    <property type="entry name" value="APS_kinase_dom"/>
</dbReference>
<feature type="active site" description="Phosphoserine intermediate" evidence="6">
    <location>
        <position position="105"/>
    </location>
</feature>
<dbReference type="Proteomes" id="UP001156664">
    <property type="component" value="Unassembled WGS sequence"/>
</dbReference>
<evidence type="ECO:0000256" key="7">
    <source>
        <dbReference type="RuleBase" id="RU004347"/>
    </source>
</evidence>
<protein>
    <recommendedName>
        <fullName evidence="2 6">Adenylyl-sulfate kinase</fullName>
        <ecNumber evidence="2 6">2.7.1.25</ecNumber>
    </recommendedName>
    <alternativeName>
        <fullName evidence="6">APS kinase</fullName>
    </alternativeName>
    <alternativeName>
        <fullName evidence="6">ATP adenosine-5'-phosphosulfate 3'-phosphotransferase</fullName>
    </alternativeName>
    <alternativeName>
        <fullName evidence="6">Adenosine-5'-phosphosulfate kinase</fullName>
    </alternativeName>
</protein>
<name>A0ABQ5YRN9_9BURK</name>
<dbReference type="InterPro" id="IPR027417">
    <property type="entry name" value="P-loop_NTPase"/>
</dbReference>
<keyword evidence="10" id="KW-1185">Reference proteome</keyword>
<dbReference type="RefSeq" id="WP_284282055.1">
    <property type="nucleotide sequence ID" value="NZ_BSOJ01000030.1"/>
</dbReference>
<dbReference type="InterPro" id="IPR002891">
    <property type="entry name" value="APS"/>
</dbReference>
<evidence type="ECO:0000259" key="8">
    <source>
        <dbReference type="Pfam" id="PF01583"/>
    </source>
</evidence>
<dbReference type="InterPro" id="IPR050512">
    <property type="entry name" value="Sulf_AdTrans/APS_kinase"/>
</dbReference>
<proteinExistence type="inferred from homology"/>
<dbReference type="CDD" id="cd02027">
    <property type="entry name" value="APSK"/>
    <property type="match status" value="1"/>
</dbReference>
<evidence type="ECO:0000256" key="2">
    <source>
        <dbReference type="ARBA" id="ARBA00012121"/>
    </source>
</evidence>
<keyword evidence="6" id="KW-0597">Phosphoprotein</keyword>
<dbReference type="EC" id="2.7.1.25" evidence="2 6"/>